<evidence type="ECO:0000313" key="3">
    <source>
        <dbReference type="EMBL" id="QJE94409.1"/>
    </source>
</evidence>
<feature type="transmembrane region" description="Helical" evidence="2">
    <location>
        <begin position="72"/>
        <end position="99"/>
    </location>
</feature>
<proteinExistence type="predicted"/>
<dbReference type="EMBL" id="CP051774">
    <property type="protein sequence ID" value="QJE94409.1"/>
    <property type="molecule type" value="Genomic_DNA"/>
</dbReference>
<name>A0A858RDD6_9BACT</name>
<evidence type="ECO:0000313" key="4">
    <source>
        <dbReference type="Proteomes" id="UP000501812"/>
    </source>
</evidence>
<dbReference type="Proteomes" id="UP000501812">
    <property type="component" value="Chromosome"/>
</dbReference>
<evidence type="ECO:0000256" key="2">
    <source>
        <dbReference type="SAM" id="Phobius"/>
    </source>
</evidence>
<feature type="transmembrane region" description="Helical" evidence="2">
    <location>
        <begin position="205"/>
        <end position="225"/>
    </location>
</feature>
<accession>A0A858RDD6</accession>
<reference evidence="3 4" key="1">
    <citation type="submission" date="2020-04" db="EMBL/GenBank/DDBJ databases">
        <title>Luteolibacter sp. G-1-1-1 isolated from soil.</title>
        <authorList>
            <person name="Dahal R.H."/>
        </authorList>
    </citation>
    <scope>NUCLEOTIDE SEQUENCE [LARGE SCALE GENOMIC DNA]</scope>
    <source>
        <strain evidence="3 4">G-1-1-1</strain>
    </source>
</reference>
<dbReference type="AlphaFoldDB" id="A0A858RDD6"/>
<sequence>MPYTPFARFLAIALVVLCGVGLLWPDDRAVHWMFYALGAVPVLLGIFTVSAVRSAPPFDDRSFHRGLPLGDGYAFFRVVWIHLLVPAGIALLVLTYCLLMNFGWRAMIWGILMFTLPVWALCSALGLAASNAISGQHWKSLSWIAIFATPAFSWLFMYWIRQGIDPEDTRQRFRILPLHTIVLACSLLYPLCWWLAAVARRRGLSLAFGAATGILIPWLAIYGGYGTVPEPALELEQRTPRGSVDVTVTRKPLPSTTTGWLPPGDVFEVSGLKEGEHTSFIPELRQDDPLENRVFIRGGYVMDGRPPDPKKVGYFPLFASMKDGKIVWGERPVWEEIRKQMPPHESFDARRSDESLREGEIALKVPEAEVTSDSELQETPRKPHQSRQMTRSEFLSSEWEAWVGEPGKWRILTSCPADKGVALRLPEGGVLKVLPARMGEDGSWQVLIKIYRESLWQSGGSWRGREEWRYSLPRVLILDESGKHVDAARRSDLNLEEVMLGQVMVNRYDMGPRDTEHFNERNERVPKSKVFVFLCDASEASWTKQFLPVPKEIEDR</sequence>
<keyword evidence="2" id="KW-0472">Membrane</keyword>
<keyword evidence="2" id="KW-0812">Transmembrane</keyword>
<feature type="transmembrane region" description="Helical" evidence="2">
    <location>
        <begin position="181"/>
        <end position="199"/>
    </location>
</feature>
<feature type="transmembrane region" description="Helical" evidence="2">
    <location>
        <begin position="6"/>
        <end position="25"/>
    </location>
</feature>
<gene>
    <name evidence="3" type="ORF">HHL09_00940</name>
</gene>
<evidence type="ECO:0000256" key="1">
    <source>
        <dbReference type="SAM" id="MobiDB-lite"/>
    </source>
</evidence>
<keyword evidence="2" id="KW-1133">Transmembrane helix</keyword>
<feature type="transmembrane region" description="Helical" evidence="2">
    <location>
        <begin position="32"/>
        <end position="52"/>
    </location>
</feature>
<organism evidence="3 4">
    <name type="scientific">Luteolibacter luteus</name>
    <dbReference type="NCBI Taxonomy" id="2728835"/>
    <lineage>
        <taxon>Bacteria</taxon>
        <taxon>Pseudomonadati</taxon>
        <taxon>Verrucomicrobiota</taxon>
        <taxon>Verrucomicrobiia</taxon>
        <taxon>Verrucomicrobiales</taxon>
        <taxon>Verrucomicrobiaceae</taxon>
        <taxon>Luteolibacter</taxon>
    </lineage>
</organism>
<protein>
    <submittedName>
        <fullName evidence="3">Uncharacterized protein</fullName>
    </submittedName>
</protein>
<dbReference type="RefSeq" id="WP_169452630.1">
    <property type="nucleotide sequence ID" value="NZ_CP051774.1"/>
</dbReference>
<feature type="region of interest" description="Disordered" evidence="1">
    <location>
        <begin position="368"/>
        <end position="392"/>
    </location>
</feature>
<keyword evidence="4" id="KW-1185">Reference proteome</keyword>
<dbReference type="KEGG" id="luo:HHL09_00940"/>
<feature type="transmembrane region" description="Helical" evidence="2">
    <location>
        <begin position="141"/>
        <end position="160"/>
    </location>
</feature>
<feature type="transmembrane region" description="Helical" evidence="2">
    <location>
        <begin position="106"/>
        <end position="129"/>
    </location>
</feature>